<accession>A0A1G9U419</accession>
<keyword evidence="6" id="KW-0472">Membrane</keyword>
<proteinExistence type="predicted"/>
<dbReference type="PANTHER" id="PTHR43547:SF2">
    <property type="entry name" value="HYBRID SIGNAL TRANSDUCTION HISTIDINE KINASE C"/>
    <property type="match status" value="1"/>
</dbReference>
<dbReference type="InterPro" id="IPR003661">
    <property type="entry name" value="HisK_dim/P_dom"/>
</dbReference>
<dbReference type="SMART" id="SM00387">
    <property type="entry name" value="HATPase_c"/>
    <property type="match status" value="1"/>
</dbReference>
<dbReference type="InterPro" id="IPR036097">
    <property type="entry name" value="HisK_dim/P_sf"/>
</dbReference>
<dbReference type="CDD" id="cd00082">
    <property type="entry name" value="HisKA"/>
    <property type="match status" value="1"/>
</dbReference>
<dbReference type="InterPro" id="IPR003594">
    <property type="entry name" value="HATPase_dom"/>
</dbReference>
<evidence type="ECO:0000313" key="8">
    <source>
        <dbReference type="EMBL" id="SDM54686.1"/>
    </source>
</evidence>
<evidence type="ECO:0000256" key="1">
    <source>
        <dbReference type="ARBA" id="ARBA00000085"/>
    </source>
</evidence>
<dbReference type="FunFam" id="3.30.565.10:FF:000006">
    <property type="entry name" value="Sensor histidine kinase WalK"/>
    <property type="match status" value="1"/>
</dbReference>
<gene>
    <name evidence="8" type="ORF">SAMN05421813_11538</name>
</gene>
<dbReference type="EMBL" id="FNHH01000015">
    <property type="protein sequence ID" value="SDM54686.1"/>
    <property type="molecule type" value="Genomic_DNA"/>
</dbReference>
<evidence type="ECO:0000256" key="4">
    <source>
        <dbReference type="ARBA" id="ARBA00022679"/>
    </source>
</evidence>
<evidence type="ECO:0000256" key="5">
    <source>
        <dbReference type="ARBA" id="ARBA00022777"/>
    </source>
</evidence>
<dbReference type="EC" id="2.7.13.3" evidence="2"/>
<dbReference type="Gene3D" id="3.30.565.10">
    <property type="entry name" value="Histidine kinase-like ATPase, C-terminal domain"/>
    <property type="match status" value="1"/>
</dbReference>
<dbReference type="Proteomes" id="UP000199226">
    <property type="component" value="Unassembled WGS sequence"/>
</dbReference>
<evidence type="ECO:0000256" key="2">
    <source>
        <dbReference type="ARBA" id="ARBA00012438"/>
    </source>
</evidence>
<dbReference type="InterPro" id="IPR005467">
    <property type="entry name" value="His_kinase_dom"/>
</dbReference>
<dbReference type="RefSeq" id="WP_317040472.1">
    <property type="nucleotide sequence ID" value="NZ_FNHH01000015.1"/>
</dbReference>
<reference evidence="9" key="1">
    <citation type="submission" date="2016-10" db="EMBL/GenBank/DDBJ databases">
        <authorList>
            <person name="Varghese N."/>
            <person name="Submissions S."/>
        </authorList>
    </citation>
    <scope>NUCLEOTIDE SEQUENCE [LARGE SCALE GENOMIC DNA]</scope>
    <source>
        <strain evidence="9">DSM 24536</strain>
    </source>
</reference>
<feature type="transmembrane region" description="Helical" evidence="6">
    <location>
        <begin position="21"/>
        <end position="44"/>
    </location>
</feature>
<keyword evidence="3" id="KW-0597">Phosphoprotein</keyword>
<organism evidence="8 9">
    <name type="scientific">Daejeonella rubra</name>
    <dbReference type="NCBI Taxonomy" id="990371"/>
    <lineage>
        <taxon>Bacteria</taxon>
        <taxon>Pseudomonadati</taxon>
        <taxon>Bacteroidota</taxon>
        <taxon>Sphingobacteriia</taxon>
        <taxon>Sphingobacteriales</taxon>
        <taxon>Sphingobacteriaceae</taxon>
        <taxon>Daejeonella</taxon>
    </lineage>
</organism>
<dbReference type="SMART" id="SM00388">
    <property type="entry name" value="HisKA"/>
    <property type="match status" value="1"/>
</dbReference>
<keyword evidence="5 8" id="KW-0418">Kinase</keyword>
<feature type="transmembrane region" description="Helical" evidence="6">
    <location>
        <begin position="311"/>
        <end position="333"/>
    </location>
</feature>
<dbReference type="CDD" id="cd00075">
    <property type="entry name" value="HATPase"/>
    <property type="match status" value="1"/>
</dbReference>
<keyword evidence="6" id="KW-1133">Transmembrane helix</keyword>
<evidence type="ECO:0000256" key="6">
    <source>
        <dbReference type="SAM" id="Phobius"/>
    </source>
</evidence>
<feature type="domain" description="Histidine kinase" evidence="7">
    <location>
        <begin position="352"/>
        <end position="567"/>
    </location>
</feature>
<dbReference type="Pfam" id="PF02518">
    <property type="entry name" value="HATPase_c"/>
    <property type="match status" value="1"/>
</dbReference>
<sequence length="567" mass="65310">MIKILAVSNGMKEYQQSYRKNFSLVIIFLVLITAALGGALYLAYKLTSKYVENDFASQKIEVLEETVRPYNDFFQNKIPEISFYQGYLDSAQAAKYIDTIFRKFKFVDRVVFYDAAISNHNIPDGIRVNNFSLGPKAVYQFARNLHKDSIVLFKDDQPTSTFSLRTGDEFNKMAIKFSGFIESADTTRALNDSDRFSVFYSIMSERITYMNIPRREELKIYKDLMSNEQNLSPVYELDMLSFYLDPLKLKIKNTNPELYQSINIKPLVYESLENNSEIISNDLPLSGPFSDYKLYFSSSKNFLRKEINTRFMPIAGGLFVSYFVLVLIAYLIFRNLNINSKLFKLQYDFINNLTHEFKTPVSVIKIAGNNIRSASNLSDKERLHYGKILDEEADKLNDLMNKLLSFTQIENKAIKIKPENINLEVFCQNLIDSYQLKYPNFDISCNIEGAEYFKSDPVLLGSIFQNLIDNAYKYSRPDNKILKISIAKSRKQLVFKFSDHGIGIPAKDLTNIFKKFFRVQNEYNQQGSVGLGLAFCKELVKFMNGTISVESVVGKGSEFTIELPYDL</sequence>
<dbReference type="SUPFAM" id="SSF55874">
    <property type="entry name" value="ATPase domain of HSP90 chaperone/DNA topoisomerase II/histidine kinase"/>
    <property type="match status" value="1"/>
</dbReference>
<protein>
    <recommendedName>
        <fullName evidence="2">histidine kinase</fullName>
        <ecNumber evidence="2">2.7.13.3</ecNumber>
    </recommendedName>
</protein>
<keyword evidence="9" id="KW-1185">Reference proteome</keyword>
<keyword evidence="4" id="KW-0808">Transferase</keyword>
<dbReference type="GO" id="GO:0000155">
    <property type="term" value="F:phosphorelay sensor kinase activity"/>
    <property type="evidence" value="ECO:0007669"/>
    <property type="project" value="InterPro"/>
</dbReference>
<dbReference type="STRING" id="990371.SAMN05421813_11538"/>
<dbReference type="AlphaFoldDB" id="A0A1G9U419"/>
<dbReference type="InterPro" id="IPR004358">
    <property type="entry name" value="Sig_transdc_His_kin-like_C"/>
</dbReference>
<name>A0A1G9U419_9SPHI</name>
<dbReference type="PROSITE" id="PS50109">
    <property type="entry name" value="HIS_KIN"/>
    <property type="match status" value="1"/>
</dbReference>
<comment type="catalytic activity">
    <reaction evidence="1">
        <text>ATP + protein L-histidine = ADP + protein N-phospho-L-histidine.</text>
        <dbReference type="EC" id="2.7.13.3"/>
    </reaction>
</comment>
<keyword evidence="6" id="KW-0812">Transmembrane</keyword>
<evidence type="ECO:0000256" key="3">
    <source>
        <dbReference type="ARBA" id="ARBA00022553"/>
    </source>
</evidence>
<evidence type="ECO:0000259" key="7">
    <source>
        <dbReference type="PROSITE" id="PS50109"/>
    </source>
</evidence>
<evidence type="ECO:0000313" key="9">
    <source>
        <dbReference type="Proteomes" id="UP000199226"/>
    </source>
</evidence>
<dbReference type="InterPro" id="IPR036890">
    <property type="entry name" value="HATPase_C_sf"/>
</dbReference>
<dbReference type="SUPFAM" id="SSF47384">
    <property type="entry name" value="Homodimeric domain of signal transducing histidine kinase"/>
    <property type="match status" value="1"/>
</dbReference>
<dbReference type="Gene3D" id="1.10.287.130">
    <property type="match status" value="1"/>
</dbReference>
<dbReference type="PRINTS" id="PR00344">
    <property type="entry name" value="BCTRLSENSOR"/>
</dbReference>
<dbReference type="PANTHER" id="PTHR43547">
    <property type="entry name" value="TWO-COMPONENT HISTIDINE KINASE"/>
    <property type="match status" value="1"/>
</dbReference>
<dbReference type="Pfam" id="PF00512">
    <property type="entry name" value="HisKA"/>
    <property type="match status" value="1"/>
</dbReference>